<evidence type="ECO:0000313" key="2">
    <source>
        <dbReference type="EMBL" id="USG62622.1"/>
    </source>
</evidence>
<name>A0ABY4W616_9PROT</name>
<accession>A0ABY4W616</accession>
<reference evidence="2" key="1">
    <citation type="submission" date="2022-06" db="EMBL/GenBank/DDBJ databases">
        <title>Sneathiella actinostolidae sp. nov., isolated from a sea anemonein the Western Pacific Ocean.</title>
        <authorList>
            <person name="Wei M.J."/>
        </authorList>
    </citation>
    <scope>NUCLEOTIDE SEQUENCE</scope>
    <source>
        <strain evidence="2">PHK-P5</strain>
    </source>
</reference>
<gene>
    <name evidence="2" type="ORF">NBZ79_06485</name>
</gene>
<feature type="domain" description="FAD-binding" evidence="1">
    <location>
        <begin position="7"/>
        <end position="237"/>
    </location>
</feature>
<dbReference type="Pfam" id="PF01494">
    <property type="entry name" value="FAD_binding_3"/>
    <property type="match status" value="1"/>
</dbReference>
<sequence length="410" mass="45617">MTEYQDKYDVVIIGAGPAGSLAATMLAQRGVNVLVIEKSGFPRFVIGESLLPQSMVYLEKAGILGAVKDADFQTKNGANFSDDTRFSSIDFSDKFTEGWSSTYQVQREKFDSLLAREAEKAGAKIWFENTVLDVQFDSEIVSIKGCGQQGEYLIKCRFVVDASGYGRVLPRLLNLGLPSTFPVRHALFTHVDDSLDRQDFDREKILITVHPKHSDIWFWLIPFSEGVSSVGVVCSAEHMARYHGSASDKLWALIGETTQLNDYLKGATERRPVSELSGYSSNVSRMCNSQFALLGNAGEFLDPVFSSGVTIAFKSADLLIDPLMRQLSGEDVDWEQDFAAPLKVGVDCFRAFVEAWYDGELQTILFNPPPYDNPIKKMIVSILAGYAWDEKNPFVKQGRRYIDLLAAQCA</sequence>
<dbReference type="PRINTS" id="PR00420">
    <property type="entry name" value="RNGMNOXGNASE"/>
</dbReference>
<dbReference type="EMBL" id="CP098747">
    <property type="protein sequence ID" value="USG62622.1"/>
    <property type="molecule type" value="Genomic_DNA"/>
</dbReference>
<dbReference type="RefSeq" id="WP_251936565.1">
    <property type="nucleotide sequence ID" value="NZ_CP098747.1"/>
</dbReference>
<evidence type="ECO:0000313" key="3">
    <source>
        <dbReference type="Proteomes" id="UP001056291"/>
    </source>
</evidence>
<dbReference type="Proteomes" id="UP001056291">
    <property type="component" value="Chromosome"/>
</dbReference>
<proteinExistence type="predicted"/>
<dbReference type="SUPFAM" id="SSF51905">
    <property type="entry name" value="FAD/NAD(P)-binding domain"/>
    <property type="match status" value="1"/>
</dbReference>
<dbReference type="InterPro" id="IPR036188">
    <property type="entry name" value="FAD/NAD-bd_sf"/>
</dbReference>
<evidence type="ECO:0000259" key="1">
    <source>
        <dbReference type="Pfam" id="PF01494"/>
    </source>
</evidence>
<organism evidence="2 3">
    <name type="scientific">Sneathiella marina</name>
    <dbReference type="NCBI Taxonomy" id="2950108"/>
    <lineage>
        <taxon>Bacteria</taxon>
        <taxon>Pseudomonadati</taxon>
        <taxon>Pseudomonadota</taxon>
        <taxon>Alphaproteobacteria</taxon>
        <taxon>Sneathiellales</taxon>
        <taxon>Sneathiellaceae</taxon>
        <taxon>Sneathiella</taxon>
    </lineage>
</organism>
<dbReference type="InterPro" id="IPR050816">
    <property type="entry name" value="Flavin-dep_Halogenase_NPB"/>
</dbReference>
<dbReference type="InterPro" id="IPR002938">
    <property type="entry name" value="FAD-bd"/>
</dbReference>
<protein>
    <submittedName>
        <fullName evidence="2">NAD(P)/FAD-dependent oxidoreductase</fullName>
    </submittedName>
</protein>
<dbReference type="PANTHER" id="PTHR43747:SF1">
    <property type="entry name" value="SLR1998 PROTEIN"/>
    <property type="match status" value="1"/>
</dbReference>
<dbReference type="Gene3D" id="3.50.50.60">
    <property type="entry name" value="FAD/NAD(P)-binding domain"/>
    <property type="match status" value="1"/>
</dbReference>
<keyword evidence="3" id="KW-1185">Reference proteome</keyword>
<dbReference type="PANTHER" id="PTHR43747">
    <property type="entry name" value="FAD-BINDING PROTEIN"/>
    <property type="match status" value="1"/>
</dbReference>